<dbReference type="CDD" id="cd02992">
    <property type="entry name" value="PDI_a_QSOX"/>
    <property type="match status" value="1"/>
</dbReference>
<dbReference type="FunFam" id="1.20.120.310:FF:000001">
    <property type="entry name" value="Sulfhydryl oxidase"/>
    <property type="match status" value="1"/>
</dbReference>
<evidence type="ECO:0000256" key="6">
    <source>
        <dbReference type="ARBA" id="ARBA00023002"/>
    </source>
</evidence>
<keyword evidence="6 10" id="KW-0560">Oxidoreductase</keyword>
<dbReference type="Pfam" id="PF00085">
    <property type="entry name" value="Thioredoxin"/>
    <property type="match status" value="1"/>
</dbReference>
<feature type="domain" description="Thioredoxin" evidence="14">
    <location>
        <begin position="17"/>
        <end position="150"/>
    </location>
</feature>
<dbReference type="GO" id="GO:0003756">
    <property type="term" value="F:protein disulfide isomerase activity"/>
    <property type="evidence" value="ECO:0007669"/>
    <property type="project" value="TreeGrafter"/>
</dbReference>
<evidence type="ECO:0000259" key="13">
    <source>
        <dbReference type="PROSITE" id="PS51324"/>
    </source>
</evidence>
<feature type="transmembrane region" description="Helical" evidence="10">
    <location>
        <begin position="625"/>
        <end position="642"/>
    </location>
</feature>
<dbReference type="InterPro" id="IPR036774">
    <property type="entry name" value="ERV/ALR_sulphydryl_oxid_sf"/>
</dbReference>
<evidence type="ECO:0000256" key="10">
    <source>
        <dbReference type="RuleBase" id="RU371123"/>
    </source>
</evidence>
<dbReference type="SUPFAM" id="SSF52833">
    <property type="entry name" value="Thioredoxin-like"/>
    <property type="match status" value="1"/>
</dbReference>
<keyword evidence="10" id="KW-0812">Transmembrane</keyword>
<dbReference type="GO" id="GO:0006457">
    <property type="term" value="P:protein folding"/>
    <property type="evidence" value="ECO:0007669"/>
    <property type="project" value="TreeGrafter"/>
</dbReference>
<dbReference type="AlphaFoldDB" id="A0AA47MAR6"/>
<comment type="similarity">
    <text evidence="2 10">Belongs to the quiescin-sulfhydryl oxidase (QSOX) family.</text>
</comment>
<keyword evidence="8" id="KW-0325">Glycoprotein</keyword>
<dbReference type="Pfam" id="PF18371">
    <property type="entry name" value="FAD_SOX"/>
    <property type="match status" value="1"/>
</dbReference>
<dbReference type="EC" id="1.8.3.2" evidence="10"/>
<dbReference type="Gene3D" id="1.20.120.1960">
    <property type="entry name" value="QSOX sulfhydryl oxidase domain"/>
    <property type="match status" value="1"/>
</dbReference>
<evidence type="ECO:0000256" key="7">
    <source>
        <dbReference type="ARBA" id="ARBA00023157"/>
    </source>
</evidence>
<keyword evidence="3 10" id="KW-0285">Flavoprotein</keyword>
<dbReference type="FunFam" id="1.20.120.1960:FF:000001">
    <property type="entry name" value="Sulfhydryl oxidase"/>
    <property type="match status" value="1"/>
</dbReference>
<dbReference type="GO" id="GO:0000139">
    <property type="term" value="C:Golgi membrane"/>
    <property type="evidence" value="ECO:0007669"/>
    <property type="project" value="TreeGrafter"/>
</dbReference>
<evidence type="ECO:0000256" key="9">
    <source>
        <dbReference type="ARBA" id="ARBA00048864"/>
    </source>
</evidence>
<dbReference type="InterPro" id="IPR013766">
    <property type="entry name" value="Thioredoxin_domain"/>
</dbReference>
<evidence type="ECO:0000313" key="15">
    <source>
        <dbReference type="EMBL" id="KAK0136767.1"/>
    </source>
</evidence>
<protein>
    <recommendedName>
        <fullName evidence="10">Sulfhydryl oxidase</fullName>
        <ecNumber evidence="10">1.8.3.2</ecNumber>
    </recommendedName>
</protein>
<dbReference type="InterPro" id="IPR036249">
    <property type="entry name" value="Thioredoxin-like_sf"/>
</dbReference>
<feature type="region of interest" description="Disordered" evidence="11">
    <location>
        <begin position="265"/>
        <end position="288"/>
    </location>
</feature>
<keyword evidence="16" id="KW-1185">Reference proteome</keyword>
<dbReference type="FunFam" id="3.40.30.10:FF:000080">
    <property type="entry name" value="Sulfhydryl oxidase"/>
    <property type="match status" value="1"/>
</dbReference>
<sequence>MAGGFRFGHVVVVLCFLTCGAGAGTARLYTEDDPLVLLNSRSLKPAVGNSSAAWLVQFYSSWCGHCIHFSSTWKALAHDVQDWDTVIHIAVVDCAQDENVESCKEYGVHLYPTFRYFRAHGPPADLGTTYRGADRGVQTLRELMINFLQNHTRLGKPDHCPPLEHYNSGDLLPLLGQQSGHYTAIVIEQPDSYVGREVILDLLKYTGIVVRRALSTDSPLVDRLKITAFPSVYLLHPNGTHTHLHVYKQLRFFFTSFLRELPGVQRRQTADRRTPSHTGALSEHHSTDPWREFDSSKVYMADLESALHYLLRVELATHNTLAGAELKTFKNVVTVVAKLYPGRASVKKVMENLLEWLVRLPLESIPYQAILDLVDDKMRISGLFLGAELRWVGCQGSRPGLRGYPCSLWTLFHMLTVQYDASPQLLANTALDGNPAAVLSAMRGYIGTFFGCEQCGRHFEEMAAQSLDQVTTTEEAMIWLWSKHNLVNSRLAGSLSDDPVFPKAPWPSPALCHSCHQEKDGVHTWNQEQVLVFLRQHYGAANLSPRYLPEPQQHLPTPPPALPQTPQDPQRGVQALQQQQQQQQPTPRATAVVVGGEGAQGPIRPHSGAGGWILGFTSVDMSLCLVLYVCSCLMLMLLFFFFKIRSRRWKLRHNRLHV</sequence>
<evidence type="ECO:0000259" key="14">
    <source>
        <dbReference type="PROSITE" id="PS51352"/>
    </source>
</evidence>
<dbReference type="Pfam" id="PF04777">
    <property type="entry name" value="Evr1_Alr"/>
    <property type="match status" value="1"/>
</dbReference>
<dbReference type="PANTHER" id="PTHR22897">
    <property type="entry name" value="QUIESCIN Q6-RELATED SULFHYDRYL OXIDASE"/>
    <property type="match status" value="1"/>
</dbReference>
<dbReference type="Proteomes" id="UP001174136">
    <property type="component" value="Unassembled WGS sequence"/>
</dbReference>
<keyword evidence="10" id="KW-1133">Transmembrane helix</keyword>
<dbReference type="SUPFAM" id="SSF69000">
    <property type="entry name" value="FAD-dependent thiol oxidase"/>
    <property type="match status" value="1"/>
</dbReference>
<dbReference type="InterPro" id="IPR042568">
    <property type="entry name" value="QSOX_FAD-bd_sf"/>
</dbReference>
<name>A0AA47MAR6_MERPO</name>
<dbReference type="Gene3D" id="1.20.120.310">
    <property type="entry name" value="ERV/ALR sulfhydryl oxidase domain"/>
    <property type="match status" value="1"/>
</dbReference>
<dbReference type="GO" id="GO:0016971">
    <property type="term" value="F:flavin-dependent sulfhydryl oxidase activity"/>
    <property type="evidence" value="ECO:0007669"/>
    <property type="project" value="InterPro"/>
</dbReference>
<keyword evidence="4 12" id="KW-0732">Signal</keyword>
<dbReference type="EMBL" id="JAOPHQ010005127">
    <property type="protein sequence ID" value="KAK0136767.1"/>
    <property type="molecule type" value="Genomic_DNA"/>
</dbReference>
<evidence type="ECO:0000256" key="4">
    <source>
        <dbReference type="ARBA" id="ARBA00022729"/>
    </source>
</evidence>
<dbReference type="InterPro" id="IPR040986">
    <property type="entry name" value="QSOX_FAD-bd_dom"/>
</dbReference>
<keyword evidence="7" id="KW-1015">Disulfide bond</keyword>
<organism evidence="15 16">
    <name type="scientific">Merluccius polli</name>
    <name type="common">Benguela hake</name>
    <name type="synonym">Merluccius cadenati</name>
    <dbReference type="NCBI Taxonomy" id="89951"/>
    <lineage>
        <taxon>Eukaryota</taxon>
        <taxon>Metazoa</taxon>
        <taxon>Chordata</taxon>
        <taxon>Craniata</taxon>
        <taxon>Vertebrata</taxon>
        <taxon>Euteleostomi</taxon>
        <taxon>Actinopterygii</taxon>
        <taxon>Neopterygii</taxon>
        <taxon>Teleostei</taxon>
        <taxon>Neoteleostei</taxon>
        <taxon>Acanthomorphata</taxon>
        <taxon>Zeiogadaria</taxon>
        <taxon>Gadariae</taxon>
        <taxon>Gadiformes</taxon>
        <taxon>Gadoidei</taxon>
        <taxon>Merlucciidae</taxon>
        <taxon>Merluccius</taxon>
    </lineage>
</organism>
<comment type="function">
    <text evidence="10">Catalyzes the oxidation of sulfhydryl groups in peptide and protein thiols to disulfides with the reduction of oxygen to hydrogen peroxide.</text>
</comment>
<reference evidence="15" key="1">
    <citation type="journal article" date="2023" name="Front. Mar. Sci.">
        <title>A new Merluccius polli reference genome to investigate the effects of global change in West African waters.</title>
        <authorList>
            <person name="Mateo J.L."/>
            <person name="Blanco-Fernandez C."/>
            <person name="Garcia-Vazquez E."/>
            <person name="Machado-Schiaffino G."/>
        </authorList>
    </citation>
    <scope>NUCLEOTIDE SEQUENCE</scope>
    <source>
        <strain evidence="15">C29</strain>
        <tissue evidence="15">Fin</tissue>
    </source>
</reference>
<comment type="catalytic activity">
    <reaction evidence="9 10">
        <text>2 R'C(R)SH + O2 = R'C(R)S-S(R)CR' + H2O2</text>
        <dbReference type="Rhea" id="RHEA:17357"/>
        <dbReference type="ChEBI" id="CHEBI:15379"/>
        <dbReference type="ChEBI" id="CHEBI:16240"/>
        <dbReference type="ChEBI" id="CHEBI:16520"/>
        <dbReference type="ChEBI" id="CHEBI:17412"/>
        <dbReference type="EC" id="1.8.3.2"/>
    </reaction>
</comment>
<evidence type="ECO:0000256" key="8">
    <source>
        <dbReference type="ARBA" id="ARBA00023180"/>
    </source>
</evidence>
<feature type="domain" description="ERV/ALR sulfhydryl oxidase" evidence="13">
    <location>
        <begin position="397"/>
        <end position="506"/>
    </location>
</feature>
<gene>
    <name evidence="15" type="primary">Qsox2</name>
    <name evidence="15" type="ORF">N1851_027029</name>
</gene>
<dbReference type="FunFam" id="3.40.30.10:FF:000073">
    <property type="entry name" value="Sulfhydryl oxidase"/>
    <property type="match status" value="1"/>
</dbReference>
<comment type="cofactor">
    <cofactor evidence="1 10">
        <name>FAD</name>
        <dbReference type="ChEBI" id="CHEBI:57692"/>
    </cofactor>
</comment>
<keyword evidence="10" id="KW-0472">Membrane</keyword>
<dbReference type="InterPro" id="IPR039798">
    <property type="entry name" value="Sulfhydryl_oxidase"/>
</dbReference>
<evidence type="ECO:0000313" key="16">
    <source>
        <dbReference type="Proteomes" id="UP001174136"/>
    </source>
</evidence>
<dbReference type="GO" id="GO:0005615">
    <property type="term" value="C:extracellular space"/>
    <property type="evidence" value="ECO:0007669"/>
    <property type="project" value="TreeGrafter"/>
</dbReference>
<evidence type="ECO:0000256" key="3">
    <source>
        <dbReference type="ARBA" id="ARBA00022630"/>
    </source>
</evidence>
<evidence type="ECO:0000256" key="2">
    <source>
        <dbReference type="ARBA" id="ARBA00006041"/>
    </source>
</evidence>
<feature type="chain" id="PRO_5041365057" description="Sulfhydryl oxidase" evidence="12">
    <location>
        <begin position="24"/>
        <end position="658"/>
    </location>
</feature>
<dbReference type="PROSITE" id="PS51324">
    <property type="entry name" value="ERV_ALR"/>
    <property type="match status" value="1"/>
</dbReference>
<evidence type="ECO:0000256" key="1">
    <source>
        <dbReference type="ARBA" id="ARBA00001974"/>
    </source>
</evidence>
<accession>A0AA47MAR6</accession>
<dbReference type="InterPro" id="IPR017905">
    <property type="entry name" value="ERV/ALR_sulphydryl_oxidase"/>
</dbReference>
<feature type="region of interest" description="Disordered" evidence="11">
    <location>
        <begin position="548"/>
        <end position="599"/>
    </location>
</feature>
<dbReference type="InterPro" id="IPR041269">
    <property type="entry name" value="QSOX_Trx1"/>
</dbReference>
<evidence type="ECO:0000256" key="5">
    <source>
        <dbReference type="ARBA" id="ARBA00022827"/>
    </source>
</evidence>
<evidence type="ECO:0000256" key="11">
    <source>
        <dbReference type="SAM" id="MobiDB-lite"/>
    </source>
</evidence>
<dbReference type="PROSITE" id="PS51352">
    <property type="entry name" value="THIOREDOXIN_2"/>
    <property type="match status" value="1"/>
</dbReference>
<dbReference type="Pfam" id="PF18108">
    <property type="entry name" value="QSOX_Trx1"/>
    <property type="match status" value="1"/>
</dbReference>
<feature type="signal peptide" evidence="12">
    <location>
        <begin position="1"/>
        <end position="23"/>
    </location>
</feature>
<keyword evidence="5 10" id="KW-0274">FAD</keyword>
<dbReference type="Gene3D" id="3.40.30.10">
    <property type="entry name" value="Glutaredoxin"/>
    <property type="match status" value="2"/>
</dbReference>
<dbReference type="PANTHER" id="PTHR22897:SF7">
    <property type="entry name" value="SULFHYDRYL OXIDASE 2"/>
    <property type="match status" value="1"/>
</dbReference>
<comment type="caution">
    <text evidence="15">The sequence shown here is derived from an EMBL/GenBank/DDBJ whole genome shotgun (WGS) entry which is preliminary data.</text>
</comment>
<evidence type="ECO:0000256" key="12">
    <source>
        <dbReference type="SAM" id="SignalP"/>
    </source>
</evidence>
<proteinExistence type="inferred from homology"/>